<accession>A0A2X2BJT7</accession>
<evidence type="ECO:0000256" key="1">
    <source>
        <dbReference type="ARBA" id="ARBA00013169"/>
    </source>
</evidence>
<evidence type="ECO:0000259" key="8">
    <source>
        <dbReference type="Pfam" id="PF00133"/>
    </source>
</evidence>
<dbReference type="EMBL" id="UAUE01000016">
    <property type="protein sequence ID" value="SPY96542.1"/>
    <property type="molecule type" value="Genomic_DNA"/>
</dbReference>
<gene>
    <name evidence="9" type="primary">valS_3</name>
    <name evidence="9" type="ORF">NCTC10975_02261</name>
</gene>
<organism evidence="9 10">
    <name type="scientific">Proteus mirabilis</name>
    <dbReference type="NCBI Taxonomy" id="584"/>
    <lineage>
        <taxon>Bacteria</taxon>
        <taxon>Pseudomonadati</taxon>
        <taxon>Pseudomonadota</taxon>
        <taxon>Gammaproteobacteria</taxon>
        <taxon>Enterobacterales</taxon>
        <taxon>Morganellaceae</taxon>
        <taxon>Proteus</taxon>
    </lineage>
</organism>
<keyword evidence="6 9" id="KW-0030">Aminoacyl-tRNA synthetase</keyword>
<reference evidence="9 10" key="1">
    <citation type="submission" date="2018-06" db="EMBL/GenBank/DDBJ databases">
        <authorList>
            <consortium name="Pathogen Informatics"/>
            <person name="Doyle S."/>
        </authorList>
    </citation>
    <scope>NUCLEOTIDE SEQUENCE [LARGE SCALE GENOMIC DNA]</scope>
    <source>
        <strain evidence="9 10">NCTC10975</strain>
    </source>
</reference>
<proteinExistence type="predicted"/>
<dbReference type="InterPro" id="IPR002300">
    <property type="entry name" value="aa-tRNA-synth_Ia"/>
</dbReference>
<keyword evidence="3" id="KW-0547">Nucleotide-binding</keyword>
<evidence type="ECO:0000313" key="9">
    <source>
        <dbReference type="EMBL" id="SPY96542.1"/>
    </source>
</evidence>
<dbReference type="EC" id="6.1.1.9" evidence="1"/>
<dbReference type="InterPro" id="IPR002303">
    <property type="entry name" value="Valyl-tRNA_ligase"/>
</dbReference>
<evidence type="ECO:0000256" key="5">
    <source>
        <dbReference type="ARBA" id="ARBA00022917"/>
    </source>
</evidence>
<evidence type="ECO:0000256" key="7">
    <source>
        <dbReference type="ARBA" id="ARBA00029936"/>
    </source>
</evidence>
<dbReference type="InterPro" id="IPR014729">
    <property type="entry name" value="Rossmann-like_a/b/a_fold"/>
</dbReference>
<sequence>MYFSWMNDIQDWCISRQLWWGHRIPAWYDNEGNVYVGRDEEEVRRENNIAADVALRQDEDVLDTWFSSALWTFSTLGWPEKHRSTENIPSNECISERFRYYLLLDCPHDHDDHALY</sequence>
<dbReference type="Pfam" id="PF00133">
    <property type="entry name" value="tRNA-synt_1"/>
    <property type="match status" value="1"/>
</dbReference>
<keyword evidence="2 9" id="KW-0436">Ligase</keyword>
<evidence type="ECO:0000313" key="10">
    <source>
        <dbReference type="Proteomes" id="UP000251485"/>
    </source>
</evidence>
<dbReference type="Gene3D" id="3.40.50.620">
    <property type="entry name" value="HUPs"/>
    <property type="match status" value="1"/>
</dbReference>
<evidence type="ECO:0000256" key="2">
    <source>
        <dbReference type="ARBA" id="ARBA00022598"/>
    </source>
</evidence>
<evidence type="ECO:0000256" key="3">
    <source>
        <dbReference type="ARBA" id="ARBA00022741"/>
    </source>
</evidence>
<evidence type="ECO:0000256" key="4">
    <source>
        <dbReference type="ARBA" id="ARBA00022840"/>
    </source>
</evidence>
<dbReference type="GO" id="GO:0005829">
    <property type="term" value="C:cytosol"/>
    <property type="evidence" value="ECO:0007669"/>
    <property type="project" value="TreeGrafter"/>
</dbReference>
<evidence type="ECO:0000256" key="6">
    <source>
        <dbReference type="ARBA" id="ARBA00023146"/>
    </source>
</evidence>
<keyword evidence="4" id="KW-0067">ATP-binding</keyword>
<keyword evidence="5" id="KW-0648">Protein biosynthesis</keyword>
<dbReference type="PANTHER" id="PTHR11946:SF93">
    <property type="entry name" value="VALINE--TRNA LIGASE, CHLOROPLASTIC_MITOCHONDRIAL 2"/>
    <property type="match status" value="1"/>
</dbReference>
<name>A0A2X2BJT7_PROMI</name>
<dbReference type="Proteomes" id="UP000251485">
    <property type="component" value="Unassembled WGS sequence"/>
</dbReference>
<dbReference type="AlphaFoldDB" id="A0A2X2BJT7"/>
<dbReference type="GO" id="GO:0005524">
    <property type="term" value="F:ATP binding"/>
    <property type="evidence" value="ECO:0007669"/>
    <property type="project" value="UniProtKB-KW"/>
</dbReference>
<feature type="domain" description="Aminoacyl-tRNA synthetase class Ia" evidence="8">
    <location>
        <begin position="1"/>
        <end position="84"/>
    </location>
</feature>
<dbReference type="GO" id="GO:0004832">
    <property type="term" value="F:valine-tRNA ligase activity"/>
    <property type="evidence" value="ECO:0007669"/>
    <property type="project" value="UniProtKB-EC"/>
</dbReference>
<dbReference type="GO" id="GO:0006438">
    <property type="term" value="P:valyl-tRNA aminoacylation"/>
    <property type="evidence" value="ECO:0007669"/>
    <property type="project" value="InterPro"/>
</dbReference>
<dbReference type="PANTHER" id="PTHR11946">
    <property type="entry name" value="VALYL-TRNA SYNTHETASES"/>
    <property type="match status" value="1"/>
</dbReference>
<protein>
    <recommendedName>
        <fullName evidence="1">valine--tRNA ligase</fullName>
        <ecNumber evidence="1">6.1.1.9</ecNumber>
    </recommendedName>
    <alternativeName>
        <fullName evidence="7">Valyl-tRNA synthetase</fullName>
    </alternativeName>
</protein>
<dbReference type="SUPFAM" id="SSF52374">
    <property type="entry name" value="Nucleotidylyl transferase"/>
    <property type="match status" value="1"/>
</dbReference>